<keyword evidence="6" id="KW-0067">ATP-binding</keyword>
<name>A0A7S4G3E7_9EUGL</name>
<dbReference type="GO" id="GO:0004143">
    <property type="term" value="F:ATP-dependent diacylglycerol kinase activity"/>
    <property type="evidence" value="ECO:0007669"/>
    <property type="project" value="UniProtKB-EC"/>
</dbReference>
<evidence type="ECO:0000313" key="8">
    <source>
        <dbReference type="EMBL" id="CAE0824009.1"/>
    </source>
</evidence>
<gene>
    <name evidence="8" type="ORF">EGYM00163_LOCUS35213</name>
</gene>
<evidence type="ECO:0000256" key="6">
    <source>
        <dbReference type="ARBA" id="ARBA00022840"/>
    </source>
</evidence>
<keyword evidence="5" id="KW-0418">Kinase</keyword>
<dbReference type="SUPFAM" id="SSF111331">
    <property type="entry name" value="NAD kinase/diacylglycerol kinase-like"/>
    <property type="match status" value="1"/>
</dbReference>
<evidence type="ECO:0000256" key="4">
    <source>
        <dbReference type="ARBA" id="ARBA00022741"/>
    </source>
</evidence>
<dbReference type="InterPro" id="IPR016064">
    <property type="entry name" value="NAD/diacylglycerol_kinase_sf"/>
</dbReference>
<proteinExistence type="inferred from homology"/>
<dbReference type="InterPro" id="IPR001206">
    <property type="entry name" value="Diacylglycerol_kinase_cat_dom"/>
</dbReference>
<dbReference type="Pfam" id="PF00609">
    <property type="entry name" value="DAGK_acc"/>
    <property type="match status" value="1"/>
</dbReference>
<dbReference type="Gene3D" id="2.60.200.40">
    <property type="match status" value="1"/>
</dbReference>
<reference evidence="8" key="1">
    <citation type="submission" date="2021-01" db="EMBL/GenBank/DDBJ databases">
        <authorList>
            <person name="Corre E."/>
            <person name="Pelletier E."/>
            <person name="Niang G."/>
            <person name="Scheremetjew M."/>
            <person name="Finn R."/>
            <person name="Kale V."/>
            <person name="Holt S."/>
            <person name="Cochrane G."/>
            <person name="Meng A."/>
            <person name="Brown T."/>
            <person name="Cohen L."/>
        </authorList>
    </citation>
    <scope>NUCLEOTIDE SEQUENCE</scope>
    <source>
        <strain evidence="8">CCMP1594</strain>
    </source>
</reference>
<evidence type="ECO:0000256" key="5">
    <source>
        <dbReference type="ARBA" id="ARBA00022777"/>
    </source>
</evidence>
<dbReference type="GO" id="GO:0016020">
    <property type="term" value="C:membrane"/>
    <property type="evidence" value="ECO:0007669"/>
    <property type="project" value="TreeGrafter"/>
</dbReference>
<dbReference type="PANTHER" id="PTHR11255">
    <property type="entry name" value="DIACYLGLYCEROL KINASE"/>
    <property type="match status" value="1"/>
</dbReference>
<keyword evidence="3" id="KW-0808">Transferase</keyword>
<dbReference type="GO" id="GO:0005524">
    <property type="term" value="F:ATP binding"/>
    <property type="evidence" value="ECO:0007669"/>
    <property type="project" value="UniProtKB-KW"/>
</dbReference>
<evidence type="ECO:0000256" key="2">
    <source>
        <dbReference type="ARBA" id="ARBA00012133"/>
    </source>
</evidence>
<evidence type="ECO:0000256" key="3">
    <source>
        <dbReference type="ARBA" id="ARBA00022679"/>
    </source>
</evidence>
<dbReference type="InterPro" id="IPR017438">
    <property type="entry name" value="ATP-NAD_kinase_N"/>
</dbReference>
<keyword evidence="4" id="KW-0547">Nucleotide-binding</keyword>
<dbReference type="EC" id="2.7.1.107" evidence="2"/>
<dbReference type="SMART" id="SM00045">
    <property type="entry name" value="DAGKa"/>
    <property type="match status" value="1"/>
</dbReference>
<organism evidence="8">
    <name type="scientific">Eutreptiella gymnastica</name>
    <dbReference type="NCBI Taxonomy" id="73025"/>
    <lineage>
        <taxon>Eukaryota</taxon>
        <taxon>Discoba</taxon>
        <taxon>Euglenozoa</taxon>
        <taxon>Euglenida</taxon>
        <taxon>Spirocuta</taxon>
        <taxon>Euglenophyceae</taxon>
        <taxon>Eutreptiales</taxon>
        <taxon>Eutreptiaceae</taxon>
        <taxon>Eutreptiella</taxon>
    </lineage>
</organism>
<dbReference type="GO" id="GO:0007200">
    <property type="term" value="P:phospholipase C-activating G protein-coupled receptor signaling pathway"/>
    <property type="evidence" value="ECO:0007669"/>
    <property type="project" value="InterPro"/>
</dbReference>
<dbReference type="EMBL" id="HBJA01102250">
    <property type="protein sequence ID" value="CAE0824009.1"/>
    <property type="molecule type" value="Transcribed_RNA"/>
</dbReference>
<evidence type="ECO:0000259" key="7">
    <source>
        <dbReference type="PROSITE" id="PS50146"/>
    </source>
</evidence>
<dbReference type="Pfam" id="PF00781">
    <property type="entry name" value="DAGK_cat"/>
    <property type="match status" value="1"/>
</dbReference>
<accession>A0A7S4G3E7</accession>
<evidence type="ECO:0000256" key="1">
    <source>
        <dbReference type="ARBA" id="ARBA00009280"/>
    </source>
</evidence>
<dbReference type="InterPro" id="IPR000756">
    <property type="entry name" value="Diacylglycerol_kin_accessory"/>
</dbReference>
<dbReference type="PROSITE" id="PS50146">
    <property type="entry name" value="DAGK"/>
    <property type="match status" value="1"/>
</dbReference>
<dbReference type="Gene3D" id="3.40.50.10330">
    <property type="entry name" value="Probable inorganic polyphosphate/atp-NAD kinase, domain 1"/>
    <property type="match status" value="1"/>
</dbReference>
<dbReference type="AlphaFoldDB" id="A0A7S4G3E7"/>
<comment type="similarity">
    <text evidence="1">Belongs to the eukaryotic diacylglycerol kinase family.</text>
</comment>
<feature type="domain" description="DAGKc" evidence="7">
    <location>
        <begin position="1"/>
        <end position="62"/>
    </location>
</feature>
<dbReference type="InterPro" id="IPR037607">
    <property type="entry name" value="DGK"/>
</dbReference>
<sequence length="246" mass="27295">MDELCLKNEPPVAVLPLGTGNDLSRSLGWGPGYEGAKFRKVVHKLYQGVPVMLDRWVVGLQGQSARVMNNYFSIGSDASITLAFHEAREKNPQNFTSRDANKWTYLKCAMGELFSATAGLHQQLEVFADGRELRLPDDAEGIIALNVWSYGGGADLWGDPPEFRPQALGDRLLEVCTVTGVSHLGAIQAGTRTGTPLCQCRRLEIHVKADVVMQVDGEPWRQRPTVVKVDFLRQSKMLQYNPARRS</sequence>
<protein>
    <recommendedName>
        <fullName evidence="2">diacylglycerol kinase (ATP)</fullName>
        <ecNumber evidence="2">2.7.1.107</ecNumber>
    </recommendedName>
</protein>